<evidence type="ECO:0000259" key="8">
    <source>
        <dbReference type="PROSITE" id="PS51918"/>
    </source>
</evidence>
<dbReference type="InterPro" id="IPR023885">
    <property type="entry name" value="4Fe4S-binding_SPASM_dom"/>
</dbReference>
<comment type="cofactor">
    <cofactor evidence="1">
        <name>[4Fe-4S] cluster</name>
        <dbReference type="ChEBI" id="CHEBI:49883"/>
    </cofactor>
</comment>
<reference evidence="9 10" key="1">
    <citation type="submission" date="2023-07" db="EMBL/GenBank/DDBJ databases">
        <title>Genomic Encyclopedia of Type Strains, Phase IV (KMG-IV): sequencing the most valuable type-strain genomes for metagenomic binning, comparative biology and taxonomic classification.</title>
        <authorList>
            <person name="Goeker M."/>
        </authorList>
    </citation>
    <scope>NUCLEOTIDE SEQUENCE [LARGE SCALE GENOMIC DNA]</scope>
    <source>
        <strain evidence="9 10">DSM 25963</strain>
    </source>
</reference>
<name>A0ABT9M6P1_9THEO</name>
<dbReference type="SFLD" id="SFLDG01067">
    <property type="entry name" value="SPASM/twitch_domain_containing"/>
    <property type="match status" value="1"/>
</dbReference>
<evidence type="ECO:0000313" key="10">
    <source>
        <dbReference type="Proteomes" id="UP001223886"/>
    </source>
</evidence>
<comment type="caution">
    <text evidence="9">The sequence shown here is derived from an EMBL/GenBank/DDBJ whole genome shotgun (WGS) entry which is preliminary data.</text>
</comment>
<dbReference type="PROSITE" id="PS01305">
    <property type="entry name" value="MOAA_NIFB_PQQE"/>
    <property type="match status" value="1"/>
</dbReference>
<dbReference type="InterPro" id="IPR050377">
    <property type="entry name" value="Radical_SAM_PqqE_MftC-like"/>
</dbReference>
<dbReference type="InterPro" id="IPR006638">
    <property type="entry name" value="Elp3/MiaA/NifB-like_rSAM"/>
</dbReference>
<protein>
    <submittedName>
        <fullName evidence="9">Sulfatase maturation enzyme AslB (Radical SAM superfamily)</fullName>
    </submittedName>
</protein>
<dbReference type="CDD" id="cd21109">
    <property type="entry name" value="SPASM"/>
    <property type="match status" value="1"/>
</dbReference>
<dbReference type="Proteomes" id="UP001223886">
    <property type="component" value="Unassembled WGS sequence"/>
</dbReference>
<evidence type="ECO:0000256" key="6">
    <source>
        <dbReference type="ARBA" id="ARBA00023004"/>
    </source>
</evidence>
<evidence type="ECO:0000256" key="3">
    <source>
        <dbReference type="ARBA" id="ARBA00022691"/>
    </source>
</evidence>
<sequence length="292" mass="34264">MIRVLGLIVTSDCNLRCSYCDYSNKRRDKKSNLLVEDVERFILAMSDYMNLGEIMITGGEPFLLSNIEYWILTMKKYSPNISILTNGTLIDSEQIRWLKKHSVTVHISIDSLNSEYSELYRGGHEKLLSILSKFEKENYKNLKLNITMSRANIEDVHKIICYAKKNMFGYAINLLDLPPQNELSWYNATERERHEAIEIIKKYMPQRNNFYEKLAKSLISKRPIKKIPKCIIPRNYFIIDSDGKVYPCYLYKKSIGTIFDEEYEIINNHKNLVSIKEKNGYECITTRCFSLL</sequence>
<dbReference type="Pfam" id="PF13186">
    <property type="entry name" value="SPASM"/>
    <property type="match status" value="1"/>
</dbReference>
<dbReference type="PANTHER" id="PTHR11228">
    <property type="entry name" value="RADICAL SAM DOMAIN PROTEIN"/>
    <property type="match status" value="1"/>
</dbReference>
<dbReference type="SFLD" id="SFLDS00029">
    <property type="entry name" value="Radical_SAM"/>
    <property type="match status" value="1"/>
</dbReference>
<keyword evidence="6" id="KW-0408">Iron</keyword>
<feature type="domain" description="Radical SAM core" evidence="8">
    <location>
        <begin position="1"/>
        <end position="222"/>
    </location>
</feature>
<dbReference type="Pfam" id="PF04055">
    <property type="entry name" value="Radical_SAM"/>
    <property type="match status" value="1"/>
</dbReference>
<keyword evidence="2" id="KW-0004">4Fe-4S</keyword>
<dbReference type="EMBL" id="JAURUP010000034">
    <property type="protein sequence ID" value="MDP9751796.1"/>
    <property type="molecule type" value="Genomic_DNA"/>
</dbReference>
<dbReference type="InterPro" id="IPR007197">
    <property type="entry name" value="rSAM"/>
</dbReference>
<evidence type="ECO:0000256" key="2">
    <source>
        <dbReference type="ARBA" id="ARBA00022485"/>
    </source>
</evidence>
<keyword evidence="3" id="KW-0949">S-adenosyl-L-methionine</keyword>
<dbReference type="InterPro" id="IPR000385">
    <property type="entry name" value="MoaA_NifB_PqqE_Fe-S-bd_CS"/>
</dbReference>
<evidence type="ECO:0000313" key="9">
    <source>
        <dbReference type="EMBL" id="MDP9751796.1"/>
    </source>
</evidence>
<keyword evidence="5" id="KW-0560">Oxidoreductase</keyword>
<accession>A0ABT9M6P1</accession>
<dbReference type="Gene3D" id="3.20.20.70">
    <property type="entry name" value="Aldolase class I"/>
    <property type="match status" value="1"/>
</dbReference>
<organism evidence="9 10">
    <name type="scientific">Thermoanaerobacter pentosaceus</name>
    <dbReference type="NCBI Taxonomy" id="694059"/>
    <lineage>
        <taxon>Bacteria</taxon>
        <taxon>Bacillati</taxon>
        <taxon>Bacillota</taxon>
        <taxon>Clostridia</taxon>
        <taxon>Thermoanaerobacterales</taxon>
        <taxon>Thermoanaerobacteraceae</taxon>
        <taxon>Thermoanaerobacter</taxon>
    </lineage>
</organism>
<dbReference type="SMART" id="SM00729">
    <property type="entry name" value="Elp3"/>
    <property type="match status" value="1"/>
</dbReference>
<keyword evidence="10" id="KW-1185">Reference proteome</keyword>
<evidence type="ECO:0000256" key="1">
    <source>
        <dbReference type="ARBA" id="ARBA00001966"/>
    </source>
</evidence>
<dbReference type="SFLD" id="SFLDG01386">
    <property type="entry name" value="main_SPASM_domain-containing"/>
    <property type="match status" value="1"/>
</dbReference>
<dbReference type="PANTHER" id="PTHR11228:SF7">
    <property type="entry name" value="PQQA PEPTIDE CYCLASE"/>
    <property type="match status" value="1"/>
</dbReference>
<evidence type="ECO:0000256" key="5">
    <source>
        <dbReference type="ARBA" id="ARBA00023002"/>
    </source>
</evidence>
<evidence type="ECO:0000256" key="7">
    <source>
        <dbReference type="ARBA" id="ARBA00023014"/>
    </source>
</evidence>
<evidence type="ECO:0000256" key="4">
    <source>
        <dbReference type="ARBA" id="ARBA00022723"/>
    </source>
</evidence>
<keyword evidence="4" id="KW-0479">Metal-binding</keyword>
<dbReference type="CDD" id="cd01335">
    <property type="entry name" value="Radical_SAM"/>
    <property type="match status" value="1"/>
</dbReference>
<keyword evidence="7" id="KW-0411">Iron-sulfur</keyword>
<proteinExistence type="predicted"/>
<dbReference type="InterPro" id="IPR013785">
    <property type="entry name" value="Aldolase_TIM"/>
</dbReference>
<dbReference type="PROSITE" id="PS51918">
    <property type="entry name" value="RADICAL_SAM"/>
    <property type="match status" value="1"/>
</dbReference>
<dbReference type="InterPro" id="IPR058240">
    <property type="entry name" value="rSAM_sf"/>
</dbReference>
<dbReference type="RefSeq" id="WP_028992497.1">
    <property type="nucleotide sequence ID" value="NZ_JAURUP010000034.1"/>
</dbReference>
<dbReference type="SUPFAM" id="SSF102114">
    <property type="entry name" value="Radical SAM enzymes"/>
    <property type="match status" value="1"/>
</dbReference>
<gene>
    <name evidence="9" type="ORF">J2S24_002316</name>
</gene>